<proteinExistence type="predicted"/>
<dbReference type="AlphaFoldDB" id="A0A1G2S719"/>
<feature type="transmembrane region" description="Helical" evidence="1">
    <location>
        <begin position="310"/>
        <end position="331"/>
    </location>
</feature>
<keyword evidence="1" id="KW-1133">Transmembrane helix</keyword>
<organism evidence="2 3">
    <name type="scientific">Candidatus Yonathbacteria bacterium RIFCSPHIGHO2_01_FULL_51_10</name>
    <dbReference type="NCBI Taxonomy" id="1802723"/>
    <lineage>
        <taxon>Bacteria</taxon>
        <taxon>Candidatus Yonathiibacteriota</taxon>
    </lineage>
</organism>
<dbReference type="STRING" id="1802723.A2675_02245"/>
<feature type="transmembrane region" description="Helical" evidence="1">
    <location>
        <begin position="263"/>
        <end position="290"/>
    </location>
</feature>
<feature type="transmembrane region" description="Helical" evidence="1">
    <location>
        <begin position="82"/>
        <end position="111"/>
    </location>
</feature>
<sequence>MPNPELVEYVKSELARGVASGDVRSSLLAQGWPLADIDTAFHAAGIDSRMASTATNLTHGGSLASVHELFSRAWEIFKKRGWVLFGVLVLGGIPLAILFAAAFAFGVVTIFQIAAWSFVTKQLLALVGIGAVVLIIIALWIGAAMLYAVRDDMADNGVFGSYRYGWSKIPALFWVSILSAFAVLGGIFLAIIPGIIVGIWLVAARFVVVVEGDRGIYALAKSKAYVAGRWWAVFGRMLAAMAVVFAVNAAMSTIVKIIVSPNALIVAQAVSLIVTTTVNIYMFAYGYALYTSLRESRLEVSTRTDHPRGALNLFIAIPLLVVGALVGYVIMHSMKSFGL</sequence>
<gene>
    <name evidence="2" type="ORF">A2675_02245</name>
</gene>
<dbReference type="EMBL" id="MHUS01000016">
    <property type="protein sequence ID" value="OHA80890.1"/>
    <property type="molecule type" value="Genomic_DNA"/>
</dbReference>
<feature type="transmembrane region" description="Helical" evidence="1">
    <location>
        <begin position="170"/>
        <end position="203"/>
    </location>
</feature>
<evidence type="ECO:0000256" key="1">
    <source>
        <dbReference type="SAM" id="Phobius"/>
    </source>
</evidence>
<evidence type="ECO:0000313" key="2">
    <source>
        <dbReference type="EMBL" id="OHA80890.1"/>
    </source>
</evidence>
<evidence type="ECO:0000313" key="3">
    <source>
        <dbReference type="Proteomes" id="UP000176997"/>
    </source>
</evidence>
<keyword evidence="1" id="KW-0812">Transmembrane</keyword>
<dbReference type="Proteomes" id="UP000176997">
    <property type="component" value="Unassembled WGS sequence"/>
</dbReference>
<accession>A0A1G2S719</accession>
<name>A0A1G2S719_9BACT</name>
<reference evidence="2 3" key="1">
    <citation type="journal article" date="2016" name="Nat. Commun.">
        <title>Thousands of microbial genomes shed light on interconnected biogeochemical processes in an aquifer system.</title>
        <authorList>
            <person name="Anantharaman K."/>
            <person name="Brown C.T."/>
            <person name="Hug L.A."/>
            <person name="Sharon I."/>
            <person name="Castelle C.J."/>
            <person name="Probst A.J."/>
            <person name="Thomas B.C."/>
            <person name="Singh A."/>
            <person name="Wilkins M.J."/>
            <person name="Karaoz U."/>
            <person name="Brodie E.L."/>
            <person name="Williams K.H."/>
            <person name="Hubbard S.S."/>
            <person name="Banfield J.F."/>
        </authorList>
    </citation>
    <scope>NUCLEOTIDE SEQUENCE [LARGE SCALE GENOMIC DNA]</scope>
</reference>
<feature type="transmembrane region" description="Helical" evidence="1">
    <location>
        <begin position="230"/>
        <end position="251"/>
    </location>
</feature>
<protein>
    <submittedName>
        <fullName evidence="2">Uncharacterized protein</fullName>
    </submittedName>
</protein>
<keyword evidence="1" id="KW-0472">Membrane</keyword>
<comment type="caution">
    <text evidence="2">The sequence shown here is derived from an EMBL/GenBank/DDBJ whole genome shotgun (WGS) entry which is preliminary data.</text>
</comment>
<feature type="transmembrane region" description="Helical" evidence="1">
    <location>
        <begin position="123"/>
        <end position="149"/>
    </location>
</feature>